<dbReference type="AlphaFoldDB" id="A0A2H0W2K8"/>
<keyword evidence="1" id="KW-0812">Transmembrane</keyword>
<dbReference type="EMBL" id="PEZZ01000002">
    <property type="protein sequence ID" value="PIS05599.1"/>
    <property type="molecule type" value="Genomic_DNA"/>
</dbReference>
<keyword evidence="1" id="KW-0472">Membrane</keyword>
<protein>
    <recommendedName>
        <fullName evidence="4">Type II secretion system protein J</fullName>
    </recommendedName>
</protein>
<proteinExistence type="predicted"/>
<reference evidence="3" key="1">
    <citation type="submission" date="2017-09" db="EMBL/GenBank/DDBJ databases">
        <title>Depth-based differentiation of microbial function through sediment-hosted aquifers and enrichment of novel symbionts in the deep terrestrial subsurface.</title>
        <authorList>
            <person name="Probst A.J."/>
            <person name="Ladd B."/>
            <person name="Jarett J.K."/>
            <person name="Geller-Mcgrath D.E."/>
            <person name="Sieber C.M.K."/>
            <person name="Emerson J.B."/>
            <person name="Anantharaman K."/>
            <person name="Thomas B.C."/>
            <person name="Malmstrom R."/>
            <person name="Stieglmeier M."/>
            <person name="Klingl A."/>
            <person name="Woyke T."/>
            <person name="Ryan C.M."/>
            <person name="Banfield J.F."/>
        </authorList>
    </citation>
    <scope>NUCLEOTIDE SEQUENCE [LARGE SCALE GENOMIC DNA]</scope>
</reference>
<evidence type="ECO:0008006" key="4">
    <source>
        <dbReference type="Google" id="ProtNLM"/>
    </source>
</evidence>
<sequence length="202" mass="22462">MLNHKGVTLLEAVVVISIFTTASVVVTSVIIQGLRVNSFANEQNEALNNARRGVEFMIKEIREASTSENGSFPISAADAQELIFYSDLDIDQETERIRYFLDGTDLKKGVIEPVGVPGTYPSGNEVISILSEYVRNGADPIFYYYNEDWPADQVSNPLTQPVEVDDIKFVKTYLKINIDPTKAPNPAELESSTTIRNLKDNL</sequence>
<dbReference type="PROSITE" id="PS00409">
    <property type="entry name" value="PROKAR_NTER_METHYL"/>
    <property type="match status" value="1"/>
</dbReference>
<evidence type="ECO:0000256" key="1">
    <source>
        <dbReference type="SAM" id="Phobius"/>
    </source>
</evidence>
<evidence type="ECO:0000313" key="2">
    <source>
        <dbReference type="EMBL" id="PIS05599.1"/>
    </source>
</evidence>
<dbReference type="InterPro" id="IPR012902">
    <property type="entry name" value="N_methyl_site"/>
</dbReference>
<gene>
    <name evidence="2" type="ORF">COT81_00350</name>
</gene>
<comment type="caution">
    <text evidence="2">The sequence shown here is derived from an EMBL/GenBank/DDBJ whole genome shotgun (WGS) entry which is preliminary data.</text>
</comment>
<feature type="transmembrane region" description="Helical" evidence="1">
    <location>
        <begin position="12"/>
        <end position="31"/>
    </location>
</feature>
<keyword evidence="1" id="KW-1133">Transmembrane helix</keyword>
<accession>A0A2H0W2K8</accession>
<evidence type="ECO:0000313" key="3">
    <source>
        <dbReference type="Proteomes" id="UP000230935"/>
    </source>
</evidence>
<dbReference type="Proteomes" id="UP000230935">
    <property type="component" value="Unassembled WGS sequence"/>
</dbReference>
<organism evidence="2 3">
    <name type="scientific">Candidatus Buchananbacteria bacterium CG10_big_fil_rev_8_21_14_0_10_42_9</name>
    <dbReference type="NCBI Taxonomy" id="1974526"/>
    <lineage>
        <taxon>Bacteria</taxon>
        <taxon>Candidatus Buchananiibacteriota</taxon>
    </lineage>
</organism>
<name>A0A2H0W2K8_9BACT</name>